<protein>
    <submittedName>
        <fullName evidence="2">ABC transporter substrate-binding protein</fullName>
    </submittedName>
</protein>
<feature type="domain" description="Fe/B12 periplasmic-binding" evidence="1">
    <location>
        <begin position="36"/>
        <end position="291"/>
    </location>
</feature>
<dbReference type="InterPro" id="IPR002491">
    <property type="entry name" value="ABC_transptr_periplasmic_BD"/>
</dbReference>
<dbReference type="SUPFAM" id="SSF53807">
    <property type="entry name" value="Helical backbone' metal receptor"/>
    <property type="match status" value="1"/>
</dbReference>
<dbReference type="PROSITE" id="PS50983">
    <property type="entry name" value="FE_B12_PBP"/>
    <property type="match status" value="1"/>
</dbReference>
<dbReference type="Pfam" id="PF01497">
    <property type="entry name" value="Peripla_BP_2"/>
    <property type="match status" value="1"/>
</dbReference>
<evidence type="ECO:0000313" key="3">
    <source>
        <dbReference type="Proteomes" id="UP000484076"/>
    </source>
</evidence>
<proteinExistence type="predicted"/>
<gene>
    <name evidence="2" type="ORF">GEU84_017410</name>
</gene>
<comment type="caution">
    <text evidence="2">The sequence shown here is derived from an EMBL/GenBank/DDBJ whole genome shotgun (WGS) entry which is preliminary data.</text>
</comment>
<dbReference type="Proteomes" id="UP000484076">
    <property type="component" value="Unassembled WGS sequence"/>
</dbReference>
<dbReference type="PANTHER" id="PTHR30535">
    <property type="entry name" value="VITAMIN B12-BINDING PROTEIN"/>
    <property type="match status" value="1"/>
</dbReference>
<dbReference type="InterPro" id="IPR050902">
    <property type="entry name" value="ABC_Transporter_SBP"/>
</dbReference>
<evidence type="ECO:0000259" key="1">
    <source>
        <dbReference type="PROSITE" id="PS50983"/>
    </source>
</evidence>
<accession>A0A8X8KPK4</accession>
<sequence length="291" mass="29027">MCRLKPSVGGLHLVLTLALAGALFLAPAEAQNRAERIVSVGGSVSEVIAALGAADRLIARDSTTNYPASLLALPDVGYVRALSPEGVLSVGPDLVIAEAGAGPAEAVAVLQAAGVPYVAIPEDPSAQGVLAKIAAVASAIGLPEEGKALAASVQDGFARAAAQAATVTSPKKVLFVLSMQGGRIMAGGQGTSAEGILHLAGATNAATGFEGYKQMTDEAVLAAAPDVIVMMDREGDHAMSDADLFAHPALASSPAAVNGAVIRMDGMLLLGFGPRTPDAAMALNAALYGRG</sequence>
<organism evidence="2 3">
    <name type="scientific">Fertoeibacter niger</name>
    <dbReference type="NCBI Taxonomy" id="2656921"/>
    <lineage>
        <taxon>Bacteria</taxon>
        <taxon>Pseudomonadati</taxon>
        <taxon>Pseudomonadota</taxon>
        <taxon>Alphaproteobacteria</taxon>
        <taxon>Rhodobacterales</taxon>
        <taxon>Paracoccaceae</taxon>
        <taxon>Fertoeibacter</taxon>
    </lineage>
</organism>
<keyword evidence="3" id="KW-1185">Reference proteome</keyword>
<dbReference type="EMBL" id="WHUT02000012">
    <property type="protein sequence ID" value="NUB46175.1"/>
    <property type="molecule type" value="Genomic_DNA"/>
</dbReference>
<dbReference type="AlphaFoldDB" id="A0A8X8KPK4"/>
<evidence type="ECO:0000313" key="2">
    <source>
        <dbReference type="EMBL" id="NUB46175.1"/>
    </source>
</evidence>
<name>A0A8X8KPK4_9RHOB</name>
<reference evidence="2" key="1">
    <citation type="submission" date="2020-05" db="EMBL/GenBank/DDBJ databases">
        <title>Fertoebacter nigrum gen. nov., sp. nov., a new member of the family Rhodobacteraceae.</title>
        <authorList>
            <person name="Szuroczki S."/>
            <person name="Abbaszade G."/>
            <person name="Buni D."/>
            <person name="Schumann P."/>
            <person name="Toth E."/>
        </authorList>
    </citation>
    <scope>NUCLEOTIDE SEQUENCE</scope>
    <source>
        <strain evidence="2">RG-N-1a</strain>
    </source>
</reference>
<dbReference type="Gene3D" id="3.40.50.1980">
    <property type="entry name" value="Nitrogenase molybdenum iron protein domain"/>
    <property type="match status" value="2"/>
</dbReference>
<dbReference type="PANTHER" id="PTHR30535:SF4">
    <property type="entry name" value="HEMIN-BINDING PERIPLASMIC PROTEIN HMUT"/>
    <property type="match status" value="1"/>
</dbReference>